<dbReference type="RefSeq" id="WP_066418233.1">
    <property type="nucleotide sequence ID" value="NZ_FKBS01000025.1"/>
</dbReference>
<reference evidence="1 2" key="1">
    <citation type="submission" date="2016-03" db="EMBL/GenBank/DDBJ databases">
        <authorList>
            <consortium name="Pathogen Informatics"/>
        </authorList>
    </citation>
    <scope>NUCLEOTIDE SEQUENCE [LARGE SCALE GENOMIC DNA]</scope>
    <source>
        <strain evidence="1 2">NCTC13364</strain>
    </source>
</reference>
<organism evidence="1 2">
    <name type="scientific">Bordetella ansorpii</name>
    <dbReference type="NCBI Taxonomy" id="288768"/>
    <lineage>
        <taxon>Bacteria</taxon>
        <taxon>Pseudomonadati</taxon>
        <taxon>Pseudomonadota</taxon>
        <taxon>Betaproteobacteria</taxon>
        <taxon>Burkholderiales</taxon>
        <taxon>Alcaligenaceae</taxon>
        <taxon>Bordetella</taxon>
    </lineage>
</organism>
<name>A0A157QWT1_9BORD</name>
<sequence length="405" mass="45254">MGLFDIFSSTPSRDKFAQMVRQQAARSGLTQDMVYSERDFSLLHGEGRKQVFNLHNAYHDYCAAPKAERANVLNKYLAVLRQPETPNTYADARPYLRPIIRSKTFPETMRLTHAANGDDKPYEDSSRVFSEDAVLMIAFDTPETMSSVGIEQIREWGMTFDAVFADAIDNLRGLGAEQFVEVAPGVYRGTWNDAYDSSRCLLPDMMHRTPAGTDCVIMIPTRGCLLVASARDVNAQRAMVAVAQETLAAEQRAVSSHMYRIHDGRLEAVVPQDADTAQRLADLQRHGSADAYQVQKDLLERLHEAQGIDLFVASCKLIQQQDTGRLNTYAVWTKDVDTLLPRTDLIALLVIGEDGEPKADVFTTWDAMFAECSGLLEPVADGYPVRYRTRGFPSEEQFARLPAAN</sequence>
<dbReference type="AlphaFoldDB" id="A0A157QWT1"/>
<evidence type="ECO:0000313" key="2">
    <source>
        <dbReference type="Proteomes" id="UP000077037"/>
    </source>
</evidence>
<dbReference type="Proteomes" id="UP000077037">
    <property type="component" value="Unassembled WGS sequence"/>
</dbReference>
<proteinExistence type="predicted"/>
<accession>A0A157QWT1</accession>
<evidence type="ECO:0000313" key="1">
    <source>
        <dbReference type="EMBL" id="SAI50086.1"/>
    </source>
</evidence>
<protein>
    <submittedName>
        <fullName evidence="1">Uncharacterized protein conserved in bacteria</fullName>
    </submittedName>
</protein>
<dbReference type="EMBL" id="FKBS01000025">
    <property type="protein sequence ID" value="SAI50086.1"/>
    <property type="molecule type" value="Genomic_DNA"/>
</dbReference>
<dbReference type="OrthoDB" id="6770354at2"/>
<gene>
    <name evidence="1" type="ORF">SAMEA1982600_04129</name>
</gene>